<evidence type="ECO:0000313" key="2">
    <source>
        <dbReference type="Proteomes" id="UP000783588"/>
    </source>
</evidence>
<dbReference type="Proteomes" id="UP000783588">
    <property type="component" value="Unassembled WGS sequence"/>
</dbReference>
<accession>A0ABS6EUF2</accession>
<proteinExistence type="predicted"/>
<dbReference type="Pfam" id="PF06356">
    <property type="entry name" value="DUF1064"/>
    <property type="match status" value="1"/>
</dbReference>
<comment type="caution">
    <text evidence="1">The sequence shown here is derived from an EMBL/GenBank/DDBJ whole genome shotgun (WGS) entry which is preliminary data.</text>
</comment>
<dbReference type="EMBL" id="JAHLQI010000007">
    <property type="protein sequence ID" value="MBU5491288.1"/>
    <property type="molecule type" value="Genomic_DNA"/>
</dbReference>
<dbReference type="InterPro" id="IPR009414">
    <property type="entry name" value="DUF1064"/>
</dbReference>
<protein>
    <submittedName>
        <fullName evidence="1">DUF1064 domain-containing protein</fullName>
    </submittedName>
</protein>
<reference evidence="1 2" key="1">
    <citation type="submission" date="2021-06" db="EMBL/GenBank/DDBJ databases">
        <authorList>
            <person name="Sun Q."/>
            <person name="Li D."/>
        </authorList>
    </citation>
    <scope>NUCLEOTIDE SEQUENCE [LARGE SCALE GENOMIC DNA]</scope>
    <source>
        <strain evidence="1 2">MSJd-7</strain>
    </source>
</reference>
<evidence type="ECO:0000313" key="1">
    <source>
        <dbReference type="EMBL" id="MBU5491288.1"/>
    </source>
</evidence>
<name>A0ABS6EUF2_9FIRM</name>
<keyword evidence="2" id="KW-1185">Reference proteome</keyword>
<sequence length="148" mass="17302">MPSKYNVSSDIAKRTWNGVVYDSAVEMKFARDYIEPRLLSGELLKAERQIKYILQPSFKHNDMLIRPINYVADFVITYADGHQVVIDIKGMPDATAKLKRKLFFYRYPDIDYQWISYSKIDGGWITYEALAKARKARKKQRALDKKGK</sequence>
<gene>
    <name evidence="1" type="ORF">KQI75_11785</name>
</gene>
<organism evidence="1 2">
    <name type="scientific">Butyricicoccus intestinisimiae</name>
    <dbReference type="NCBI Taxonomy" id="2841509"/>
    <lineage>
        <taxon>Bacteria</taxon>
        <taxon>Bacillati</taxon>
        <taxon>Bacillota</taxon>
        <taxon>Clostridia</taxon>
        <taxon>Eubacteriales</taxon>
        <taxon>Butyricicoccaceae</taxon>
        <taxon>Butyricicoccus</taxon>
    </lineage>
</organism>